<accession>A0AC34Q3G9</accession>
<organism evidence="1 2">
    <name type="scientific">Panagrolaimus sp. JU765</name>
    <dbReference type="NCBI Taxonomy" id="591449"/>
    <lineage>
        <taxon>Eukaryota</taxon>
        <taxon>Metazoa</taxon>
        <taxon>Ecdysozoa</taxon>
        <taxon>Nematoda</taxon>
        <taxon>Chromadorea</taxon>
        <taxon>Rhabditida</taxon>
        <taxon>Tylenchina</taxon>
        <taxon>Panagrolaimomorpha</taxon>
        <taxon>Panagrolaimoidea</taxon>
        <taxon>Panagrolaimidae</taxon>
        <taxon>Panagrolaimus</taxon>
    </lineage>
</organism>
<sequence length="337" mass="38386">MVLNENIPHNFTRRTIQQLNSLLEGWSIVCGEVKSLEPLKIEDSTDNIIFKQYPSKLFVDLDYYIFLVKTTEGVHVIQRGHLIQPEILILHPKNDESVYDSSNLLVDIKKLRNRSKPNEIAFGVTWVVEVKESMKSLCDKILALGAVQKGTFRCDYVNYRPSTGSPSSIGPFSVFHHTNFPATTFMIANAEGKLIKASADRGFDFLLPKFKVGYTPDHTGSYESNGHVYHYRDFRIRIGVASQAKQYTKGAIVEIEYLPGAIVEIEYLPVTYIRTARPILIKFAESFLGDPKNRNPKTPPWHGNREFTYFHVPDIFVQYQTIFTAMRKRAGGTTIVC</sequence>
<name>A0AC34Q3G9_9BILA</name>
<dbReference type="WBParaSite" id="JU765_v2.g12629.t2">
    <property type="protein sequence ID" value="JU765_v2.g12629.t2"/>
    <property type="gene ID" value="JU765_v2.g12629"/>
</dbReference>
<proteinExistence type="predicted"/>
<reference evidence="2" key="1">
    <citation type="submission" date="2022-11" db="UniProtKB">
        <authorList>
            <consortium name="WormBaseParasite"/>
        </authorList>
    </citation>
    <scope>IDENTIFICATION</scope>
</reference>
<evidence type="ECO:0000313" key="1">
    <source>
        <dbReference type="Proteomes" id="UP000887576"/>
    </source>
</evidence>
<evidence type="ECO:0000313" key="2">
    <source>
        <dbReference type="WBParaSite" id="JU765_v2.g12629.t2"/>
    </source>
</evidence>
<protein>
    <submittedName>
        <fullName evidence="2">Mediator of RNA polymerase II transcription subunit 20</fullName>
    </submittedName>
</protein>
<dbReference type="Proteomes" id="UP000887576">
    <property type="component" value="Unplaced"/>
</dbReference>